<dbReference type="Proteomes" id="UP000751518">
    <property type="component" value="Unassembled WGS sequence"/>
</dbReference>
<reference evidence="2" key="1">
    <citation type="submission" date="2020-04" db="EMBL/GenBank/DDBJ databases">
        <authorList>
            <person name="Zhang T."/>
        </authorList>
    </citation>
    <scope>NUCLEOTIDE SEQUENCE</scope>
    <source>
        <strain evidence="2">HKST-UBA03</strain>
    </source>
</reference>
<dbReference type="EMBL" id="JAGQKZ010000057">
    <property type="protein sequence ID" value="MCA9392459.1"/>
    <property type="molecule type" value="Genomic_DNA"/>
</dbReference>
<organism evidence="2 3">
    <name type="scientific">candidate division WWE3 bacterium</name>
    <dbReference type="NCBI Taxonomy" id="2053526"/>
    <lineage>
        <taxon>Bacteria</taxon>
        <taxon>Katanobacteria</taxon>
    </lineage>
</organism>
<dbReference type="AlphaFoldDB" id="A0A955LLK3"/>
<dbReference type="Pfam" id="PF11948">
    <property type="entry name" value="DUF3465"/>
    <property type="match status" value="1"/>
</dbReference>
<gene>
    <name evidence="2" type="ORF">KC614_04675</name>
</gene>
<protein>
    <submittedName>
        <fullName evidence="2">DUF3465 domain-containing protein</fullName>
    </submittedName>
</protein>
<name>A0A955LLK3_UNCKA</name>
<proteinExistence type="predicted"/>
<evidence type="ECO:0000313" key="2">
    <source>
        <dbReference type="EMBL" id="MCA9392459.1"/>
    </source>
</evidence>
<evidence type="ECO:0000256" key="1">
    <source>
        <dbReference type="SAM" id="MobiDB-lite"/>
    </source>
</evidence>
<comment type="caution">
    <text evidence="2">The sequence shown here is derived from an EMBL/GenBank/DDBJ whole genome shotgun (WGS) entry which is preliminary data.</text>
</comment>
<dbReference type="InterPro" id="IPR021856">
    <property type="entry name" value="DUF3465"/>
</dbReference>
<accession>A0A955LLK3</accession>
<feature type="region of interest" description="Disordered" evidence="1">
    <location>
        <begin position="125"/>
        <end position="144"/>
    </location>
</feature>
<evidence type="ECO:0000313" key="3">
    <source>
        <dbReference type="Proteomes" id="UP000751518"/>
    </source>
</evidence>
<sequence>MPYQKIASERLATYDGNTIVKHAYKNHITDFHISIIGTIFKVLPDDTIGIPHQRFIVKLPRSEQTVLIVHNLDYGERMHLQEGDVIKITGEYVWNQHGGLMHLTHRDPNRKFEPGSARIIEEIHDNPQPTVSPPRQHVNPYRRW</sequence>
<reference evidence="2" key="2">
    <citation type="journal article" date="2021" name="Microbiome">
        <title>Successional dynamics and alternative stable states in a saline activated sludge microbial community over 9 years.</title>
        <authorList>
            <person name="Wang Y."/>
            <person name="Ye J."/>
            <person name="Ju F."/>
            <person name="Liu L."/>
            <person name="Boyd J.A."/>
            <person name="Deng Y."/>
            <person name="Parks D.H."/>
            <person name="Jiang X."/>
            <person name="Yin X."/>
            <person name="Woodcroft B.J."/>
            <person name="Tyson G.W."/>
            <person name="Hugenholtz P."/>
            <person name="Polz M.F."/>
            <person name="Zhang T."/>
        </authorList>
    </citation>
    <scope>NUCLEOTIDE SEQUENCE</scope>
    <source>
        <strain evidence="2">HKST-UBA03</strain>
    </source>
</reference>